<protein>
    <submittedName>
        <fullName evidence="1">Uncharacterized protein</fullName>
    </submittedName>
</protein>
<dbReference type="AlphaFoldDB" id="A0A0F9D7A0"/>
<name>A0A0F9D7A0_9ZZZZ</name>
<proteinExistence type="predicted"/>
<evidence type="ECO:0000313" key="1">
    <source>
        <dbReference type="EMBL" id="KKL49546.1"/>
    </source>
</evidence>
<organism evidence="1">
    <name type="scientific">marine sediment metagenome</name>
    <dbReference type="NCBI Taxonomy" id="412755"/>
    <lineage>
        <taxon>unclassified sequences</taxon>
        <taxon>metagenomes</taxon>
        <taxon>ecological metagenomes</taxon>
    </lineage>
</organism>
<gene>
    <name evidence="1" type="ORF">LCGC14_2314440</name>
</gene>
<accession>A0A0F9D7A0</accession>
<reference evidence="1" key="1">
    <citation type="journal article" date="2015" name="Nature">
        <title>Complex archaea that bridge the gap between prokaryotes and eukaryotes.</title>
        <authorList>
            <person name="Spang A."/>
            <person name="Saw J.H."/>
            <person name="Jorgensen S.L."/>
            <person name="Zaremba-Niedzwiedzka K."/>
            <person name="Martijn J."/>
            <person name="Lind A.E."/>
            <person name="van Eijk R."/>
            <person name="Schleper C."/>
            <person name="Guy L."/>
            <person name="Ettema T.J."/>
        </authorList>
    </citation>
    <scope>NUCLEOTIDE SEQUENCE</scope>
</reference>
<comment type="caution">
    <text evidence="1">The sequence shown here is derived from an EMBL/GenBank/DDBJ whole genome shotgun (WGS) entry which is preliminary data.</text>
</comment>
<sequence>MTQRDIDLESRIKVAYEEFLNITAHSGAGSRYIAPKLTRAELWRRAKRLATLQSRRRDKLGLA</sequence>
<dbReference type="EMBL" id="LAZR01032922">
    <property type="protein sequence ID" value="KKL49546.1"/>
    <property type="molecule type" value="Genomic_DNA"/>
</dbReference>